<evidence type="ECO:0000259" key="6">
    <source>
        <dbReference type="Pfam" id="PF12146"/>
    </source>
</evidence>
<feature type="domain" description="Serine aminopeptidase S33" evidence="6">
    <location>
        <begin position="28"/>
        <end position="263"/>
    </location>
</feature>
<dbReference type="FunFam" id="3.40.50.1820:FF:000117">
    <property type="entry name" value="Monoglyceride lipase, putative"/>
    <property type="match status" value="1"/>
</dbReference>
<dbReference type="InterPro" id="IPR051044">
    <property type="entry name" value="MAG_DAG_Lipase"/>
</dbReference>
<dbReference type="AlphaFoldDB" id="A0AAV2WT10"/>
<reference evidence="8" key="1">
    <citation type="submission" date="2014-05" db="EMBL/GenBank/DDBJ databases">
        <authorList>
            <person name="Urmite Genomes"/>
        </authorList>
    </citation>
    <scope>NUCLEOTIDE SEQUENCE</scope>
    <source>
        <strain evidence="8">DSM 44074</strain>
    </source>
</reference>
<proteinExistence type="inferred from homology"/>
<dbReference type="SUPFAM" id="SSF53474">
    <property type="entry name" value="alpha/beta-Hydrolases"/>
    <property type="match status" value="1"/>
</dbReference>
<dbReference type="EMBL" id="LK021344">
    <property type="protein sequence ID" value="CDQ47335.1"/>
    <property type="molecule type" value="Genomic_DNA"/>
</dbReference>
<protein>
    <recommendedName>
        <fullName evidence="5">Monoacylglycerol lipase</fullName>
        <ecNumber evidence="4">3.1.1.23</ecNumber>
    </recommendedName>
</protein>
<comment type="similarity">
    <text evidence="3">Belongs to the AB hydrolase superfamily.</text>
</comment>
<dbReference type="Proteomes" id="UP000028864">
    <property type="component" value="Unassembled WGS sequence"/>
</dbReference>
<dbReference type="InterPro" id="IPR022742">
    <property type="entry name" value="Hydrolase_4"/>
</dbReference>
<evidence type="ECO:0000313" key="8">
    <source>
        <dbReference type="EMBL" id="CDQ47374.1"/>
    </source>
</evidence>
<evidence type="ECO:0000256" key="2">
    <source>
        <dbReference type="ARBA" id="ARBA00004191"/>
    </source>
</evidence>
<comment type="catalytic activity">
    <reaction evidence="1">
        <text>Hydrolyzes glycerol monoesters of long-chain fatty acids.</text>
        <dbReference type="EC" id="3.1.1.23"/>
    </reaction>
</comment>
<evidence type="ECO:0000313" key="7">
    <source>
        <dbReference type="EMBL" id="CDQ47335.1"/>
    </source>
</evidence>
<dbReference type="EMBL" id="LK021344">
    <property type="protein sequence ID" value="CDQ47374.1"/>
    <property type="molecule type" value="Genomic_DNA"/>
</dbReference>
<gene>
    <name evidence="7" type="ORF">BN1047_05256</name>
    <name evidence="8" type="ORF">BN1047_05295</name>
</gene>
<dbReference type="InterPro" id="IPR000073">
    <property type="entry name" value="AB_hydrolase_1"/>
</dbReference>
<dbReference type="InterPro" id="IPR029058">
    <property type="entry name" value="AB_hydrolase_fold"/>
</dbReference>
<evidence type="ECO:0000256" key="4">
    <source>
        <dbReference type="ARBA" id="ARBA00013254"/>
    </source>
</evidence>
<dbReference type="EC" id="3.1.1.23" evidence="4"/>
<evidence type="ECO:0000256" key="3">
    <source>
        <dbReference type="ARBA" id="ARBA00008645"/>
    </source>
</evidence>
<organism evidence="8 9">
    <name type="scientific">Mycolicibacterium neoaurum</name>
    <name type="common">Mycobacterium neoaurum</name>
    <dbReference type="NCBI Taxonomy" id="1795"/>
    <lineage>
        <taxon>Bacteria</taxon>
        <taxon>Bacillati</taxon>
        <taxon>Actinomycetota</taxon>
        <taxon>Actinomycetes</taxon>
        <taxon>Mycobacteriales</taxon>
        <taxon>Mycobacteriaceae</taxon>
        <taxon>Mycolicibacterium</taxon>
    </lineage>
</organism>
<evidence type="ECO:0000313" key="9">
    <source>
        <dbReference type="Proteomes" id="UP000028864"/>
    </source>
</evidence>
<dbReference type="Gene3D" id="3.40.50.1820">
    <property type="entry name" value="alpha/beta hydrolase"/>
    <property type="match status" value="1"/>
</dbReference>
<reference evidence="8" key="2">
    <citation type="submission" date="2015-09" db="EMBL/GenBank/DDBJ databases">
        <title>Draft genome sequence of Mycobacterium neoaurum DSM 44074.</title>
        <authorList>
            <person name="Croce O."/>
            <person name="Robert C."/>
            <person name="Raoult D."/>
            <person name="Drancourt M."/>
        </authorList>
    </citation>
    <scope>NUCLEOTIDE SEQUENCE</scope>
    <source>
        <strain evidence="8">DSM 44074</strain>
    </source>
</reference>
<dbReference type="GO" id="GO:0047372">
    <property type="term" value="F:monoacylglycerol lipase activity"/>
    <property type="evidence" value="ECO:0007669"/>
    <property type="project" value="UniProtKB-EC"/>
</dbReference>
<dbReference type="PANTHER" id="PTHR11614">
    <property type="entry name" value="PHOSPHOLIPASE-RELATED"/>
    <property type="match status" value="1"/>
</dbReference>
<comment type="subcellular location">
    <subcellularLocation>
        <location evidence="2">Secreted</location>
        <location evidence="2">Cell wall</location>
    </subcellularLocation>
</comment>
<evidence type="ECO:0000256" key="1">
    <source>
        <dbReference type="ARBA" id="ARBA00001613"/>
    </source>
</evidence>
<accession>A0AAV2WT10</accession>
<dbReference type="RefSeq" id="WP_030133990.1">
    <property type="nucleotide sequence ID" value="NZ_LK021344.1"/>
</dbReference>
<evidence type="ECO:0000256" key="5">
    <source>
        <dbReference type="ARBA" id="ARBA00071261"/>
    </source>
</evidence>
<name>A0AAV2WT10_MYCNE</name>
<sequence>MATTRSERTFDGVSGVHIVYDVWTPGTDPTGVVLICHGYAEHARRYDHVAQRFAEAGLITYALDLRGHGRSGGKRVYLKNISEYTDDFHHLVGLATAAHPELKRVVLGHSMGGGVVFTYGVEHPDDYAAMVLSGPAVYAQDAVSPLMIGVAKVLGSLLPGLPVENLPADAVSRDPEVVAAYEADPMVHHGKLPAGIAKALIGVGETMPRRAAVLTAPLLVVHGGQDSLIPVAGSELLVDRVGSADVNLKVYPELYHEVFNEPERAVVLDDVTSWIATRL</sequence>
<dbReference type="Pfam" id="PF12146">
    <property type="entry name" value="Hydrolase_4"/>
    <property type="match status" value="1"/>
</dbReference>
<dbReference type="PRINTS" id="PR00111">
    <property type="entry name" value="ABHYDROLASE"/>
</dbReference>